<gene>
    <name evidence="4" type="primary">LOC108744245</name>
</gene>
<dbReference type="RefSeq" id="XP_018335422.1">
    <property type="nucleotide sequence ID" value="XM_018479920.1"/>
</dbReference>
<dbReference type="OrthoDB" id="566238at2759"/>
<dbReference type="KEGG" id="apln:108744245"/>
<dbReference type="InParanoid" id="A0A1W4XRM2"/>
<dbReference type="PANTHER" id="PTHR44086:SF10">
    <property type="entry name" value="THIOSULFATE SULFURTRANSFERASE_RHODANESE-LIKE DOMAIN-CONTAINING PROTEIN 3"/>
    <property type="match status" value="1"/>
</dbReference>
<dbReference type="SMART" id="SM00450">
    <property type="entry name" value="RHOD"/>
    <property type="match status" value="1"/>
</dbReference>
<protein>
    <submittedName>
        <fullName evidence="4">Uncharacterized protein LOC108744245</fullName>
    </submittedName>
</protein>
<dbReference type="Pfam" id="PF00581">
    <property type="entry name" value="Rhodanese"/>
    <property type="match status" value="2"/>
</dbReference>
<dbReference type="InterPro" id="IPR036873">
    <property type="entry name" value="Rhodanese-like_dom_sf"/>
</dbReference>
<keyword evidence="3" id="KW-1185">Reference proteome</keyword>
<feature type="domain" description="Rhodanese" evidence="2">
    <location>
        <begin position="143"/>
        <end position="242"/>
    </location>
</feature>
<dbReference type="Gene3D" id="3.40.250.10">
    <property type="entry name" value="Rhodanese-like domain"/>
    <property type="match status" value="2"/>
</dbReference>
<accession>A0A1W4XRM2</accession>
<dbReference type="GeneID" id="108744245"/>
<dbReference type="AlphaFoldDB" id="A0A1W4XRM2"/>
<dbReference type="GO" id="GO:0005739">
    <property type="term" value="C:mitochondrion"/>
    <property type="evidence" value="ECO:0007669"/>
    <property type="project" value="TreeGrafter"/>
</dbReference>
<feature type="domain" description="Rhodanese" evidence="2">
    <location>
        <begin position="29"/>
        <end position="120"/>
    </location>
</feature>
<feature type="signal peptide" evidence="1">
    <location>
        <begin position="1"/>
        <end position="21"/>
    </location>
</feature>
<evidence type="ECO:0000259" key="2">
    <source>
        <dbReference type="PROSITE" id="PS50206"/>
    </source>
</evidence>
<reference evidence="4" key="1">
    <citation type="submission" date="2025-08" db="UniProtKB">
        <authorList>
            <consortium name="RefSeq"/>
        </authorList>
    </citation>
    <scope>IDENTIFICATION</scope>
    <source>
        <tissue evidence="4">Entire body</tissue>
    </source>
</reference>
<evidence type="ECO:0000313" key="3">
    <source>
        <dbReference type="Proteomes" id="UP000192223"/>
    </source>
</evidence>
<proteinExistence type="predicted"/>
<evidence type="ECO:0000256" key="1">
    <source>
        <dbReference type="SAM" id="SignalP"/>
    </source>
</evidence>
<dbReference type="GO" id="GO:0004792">
    <property type="term" value="F:thiosulfate-cyanide sulfurtransferase activity"/>
    <property type="evidence" value="ECO:0007669"/>
    <property type="project" value="TreeGrafter"/>
</dbReference>
<name>A0A1W4XRM2_AGRPL</name>
<sequence>MRKTILFFILTSLLYWERLSCKNFVEVEDDPNTLIVDLRECDEIENSERVCGNVNIPLKTLRNVFKTMSSDQFLKHFGLPKPGYDSAIIFFHYSPKKSFQASSIMENMGYKNLHVYDGTNNDQGITKRPMSVVGYEDVVQVEGDPEVLIVDVRDRHEVANSGRIRGSVNIPLAELELAFSRMSETEFKKNYGRSKPGRDFPIVFSCQAGVRSTQAMRIMQRIGYKNLYNYSGGWQDYKARKGWK</sequence>
<feature type="chain" id="PRO_5010723643" evidence="1">
    <location>
        <begin position="22"/>
        <end position="244"/>
    </location>
</feature>
<dbReference type="PROSITE" id="PS50206">
    <property type="entry name" value="RHODANESE_3"/>
    <property type="match status" value="2"/>
</dbReference>
<dbReference type="InterPro" id="IPR001763">
    <property type="entry name" value="Rhodanese-like_dom"/>
</dbReference>
<keyword evidence="1" id="KW-0732">Signal</keyword>
<organism evidence="3 4">
    <name type="scientific">Agrilus planipennis</name>
    <name type="common">Emerald ash borer</name>
    <name type="synonym">Agrilus marcopoli</name>
    <dbReference type="NCBI Taxonomy" id="224129"/>
    <lineage>
        <taxon>Eukaryota</taxon>
        <taxon>Metazoa</taxon>
        <taxon>Ecdysozoa</taxon>
        <taxon>Arthropoda</taxon>
        <taxon>Hexapoda</taxon>
        <taxon>Insecta</taxon>
        <taxon>Pterygota</taxon>
        <taxon>Neoptera</taxon>
        <taxon>Endopterygota</taxon>
        <taxon>Coleoptera</taxon>
        <taxon>Polyphaga</taxon>
        <taxon>Elateriformia</taxon>
        <taxon>Buprestoidea</taxon>
        <taxon>Buprestidae</taxon>
        <taxon>Agrilinae</taxon>
        <taxon>Agrilus</taxon>
    </lineage>
</organism>
<dbReference type="SUPFAM" id="SSF52821">
    <property type="entry name" value="Rhodanese/Cell cycle control phosphatase"/>
    <property type="match status" value="2"/>
</dbReference>
<evidence type="ECO:0000313" key="4">
    <source>
        <dbReference type="RefSeq" id="XP_018335422.1"/>
    </source>
</evidence>
<dbReference type="STRING" id="224129.A0A1W4XRM2"/>
<dbReference type="Proteomes" id="UP000192223">
    <property type="component" value="Unplaced"/>
</dbReference>
<dbReference type="PANTHER" id="PTHR44086">
    <property type="entry name" value="THIOSULFATE SULFURTRANSFERASE RDL2, MITOCHONDRIAL-RELATED"/>
    <property type="match status" value="1"/>
</dbReference>